<feature type="transmembrane region" description="Helical" evidence="9">
    <location>
        <begin position="171"/>
        <end position="192"/>
    </location>
</feature>
<feature type="domain" description="Cation efflux protein transmembrane" evidence="10">
    <location>
        <begin position="38"/>
        <end position="224"/>
    </location>
</feature>
<dbReference type="NCBIfam" id="TIGR01297">
    <property type="entry name" value="CDF"/>
    <property type="match status" value="1"/>
</dbReference>
<keyword evidence="7 9" id="KW-0472">Membrane</keyword>
<evidence type="ECO:0000256" key="1">
    <source>
        <dbReference type="ARBA" id="ARBA00004141"/>
    </source>
</evidence>
<dbReference type="InterPro" id="IPR002524">
    <property type="entry name" value="Cation_efflux"/>
</dbReference>
<feature type="compositionally biased region" description="Basic and acidic residues" evidence="8">
    <location>
        <begin position="1"/>
        <end position="19"/>
    </location>
</feature>
<gene>
    <name evidence="12" type="primary">czcD_9</name>
    <name evidence="12" type="ORF">GALL_219370</name>
</gene>
<feature type="region of interest" description="Disordered" evidence="8">
    <location>
        <begin position="1"/>
        <end position="27"/>
    </location>
</feature>
<sequence length="339" mass="35515">MASTHDDHHHGPAHDDHARGGGHHHHGAGASARRLGWALAILLVFTVLEAAGGWWANSLALLSDAVHMAADTAALGLAMFAQIIATRPANARLSYGWQRSPALAAFVNGLALLLLTVWVVVEAVLRLFRPEDVQAGWMLGIAVAGGLANVWVFMVLSGGASLNERGARAHVLGDLLGSAAAVLAAVIILLTGRTVADPLLSLFISAMILRTGWHITRDSAHVLLEGAPPGFDEARVHRELAGLPGLAGVHHVHAWSLSGEQTLVTLHAELHTGADADSTLHSIHHRLREHLGIAHATVQIETGACADALRDEQGGCGGVPPPHGQDRTPAHGSLHGHAH</sequence>
<keyword evidence="3" id="KW-0813">Transport</keyword>
<evidence type="ECO:0000256" key="9">
    <source>
        <dbReference type="SAM" id="Phobius"/>
    </source>
</evidence>
<evidence type="ECO:0000256" key="3">
    <source>
        <dbReference type="ARBA" id="ARBA00022448"/>
    </source>
</evidence>
<evidence type="ECO:0000256" key="6">
    <source>
        <dbReference type="ARBA" id="ARBA00023065"/>
    </source>
</evidence>
<feature type="transmembrane region" description="Helical" evidence="9">
    <location>
        <begin position="102"/>
        <end position="125"/>
    </location>
</feature>
<organism evidence="12">
    <name type="scientific">mine drainage metagenome</name>
    <dbReference type="NCBI Taxonomy" id="410659"/>
    <lineage>
        <taxon>unclassified sequences</taxon>
        <taxon>metagenomes</taxon>
        <taxon>ecological metagenomes</taxon>
    </lineage>
</organism>
<evidence type="ECO:0000259" key="10">
    <source>
        <dbReference type="Pfam" id="PF01545"/>
    </source>
</evidence>
<keyword evidence="5 9" id="KW-1133">Transmembrane helix</keyword>
<dbReference type="SUPFAM" id="SSF160240">
    <property type="entry name" value="Cation efflux protein cytoplasmic domain-like"/>
    <property type="match status" value="1"/>
</dbReference>
<dbReference type="PANTHER" id="PTHR11562:SF17">
    <property type="entry name" value="RE54080P-RELATED"/>
    <property type="match status" value="1"/>
</dbReference>
<comment type="caution">
    <text evidence="12">The sequence shown here is derived from an EMBL/GenBank/DDBJ whole genome shotgun (WGS) entry which is preliminary data.</text>
</comment>
<evidence type="ECO:0000259" key="11">
    <source>
        <dbReference type="Pfam" id="PF16916"/>
    </source>
</evidence>
<reference evidence="12" key="1">
    <citation type="submission" date="2016-10" db="EMBL/GenBank/DDBJ databases">
        <title>Sequence of Gallionella enrichment culture.</title>
        <authorList>
            <person name="Poehlein A."/>
            <person name="Muehling M."/>
            <person name="Daniel R."/>
        </authorList>
    </citation>
    <scope>NUCLEOTIDE SEQUENCE</scope>
</reference>
<proteinExistence type="inferred from homology"/>
<feature type="domain" description="Cation efflux protein cytoplasmic" evidence="11">
    <location>
        <begin position="228"/>
        <end position="301"/>
    </location>
</feature>
<evidence type="ECO:0000256" key="8">
    <source>
        <dbReference type="SAM" id="MobiDB-lite"/>
    </source>
</evidence>
<dbReference type="InterPro" id="IPR036837">
    <property type="entry name" value="Cation_efflux_CTD_sf"/>
</dbReference>
<dbReference type="AlphaFoldDB" id="A0A1J5S2R0"/>
<dbReference type="InterPro" id="IPR058533">
    <property type="entry name" value="Cation_efflux_TM"/>
</dbReference>
<evidence type="ECO:0000256" key="7">
    <source>
        <dbReference type="ARBA" id="ARBA00023136"/>
    </source>
</evidence>
<dbReference type="GO" id="GO:0005886">
    <property type="term" value="C:plasma membrane"/>
    <property type="evidence" value="ECO:0007669"/>
    <property type="project" value="TreeGrafter"/>
</dbReference>
<feature type="transmembrane region" description="Helical" evidence="9">
    <location>
        <begin position="137"/>
        <end position="159"/>
    </location>
</feature>
<dbReference type="Gene3D" id="1.20.1510.10">
    <property type="entry name" value="Cation efflux protein transmembrane domain"/>
    <property type="match status" value="1"/>
</dbReference>
<keyword evidence="4 9" id="KW-0812">Transmembrane</keyword>
<evidence type="ECO:0000256" key="2">
    <source>
        <dbReference type="ARBA" id="ARBA00008873"/>
    </source>
</evidence>
<keyword evidence="6" id="KW-0406">Ion transport</keyword>
<evidence type="ECO:0000256" key="4">
    <source>
        <dbReference type="ARBA" id="ARBA00022692"/>
    </source>
</evidence>
<dbReference type="SUPFAM" id="SSF161111">
    <property type="entry name" value="Cation efflux protein transmembrane domain-like"/>
    <property type="match status" value="1"/>
</dbReference>
<name>A0A1J5S2R0_9ZZZZ</name>
<comment type="subcellular location">
    <subcellularLocation>
        <location evidence="1">Membrane</location>
        <topology evidence="1">Multi-pass membrane protein</topology>
    </subcellularLocation>
</comment>
<dbReference type="Pfam" id="PF16916">
    <property type="entry name" value="ZT_dimer"/>
    <property type="match status" value="1"/>
</dbReference>
<dbReference type="InterPro" id="IPR027469">
    <property type="entry name" value="Cation_efflux_TMD_sf"/>
</dbReference>
<dbReference type="InterPro" id="IPR027470">
    <property type="entry name" value="Cation_efflux_CTD"/>
</dbReference>
<feature type="region of interest" description="Disordered" evidence="8">
    <location>
        <begin position="313"/>
        <end position="339"/>
    </location>
</feature>
<accession>A0A1J5S2R0</accession>
<dbReference type="EMBL" id="MLJW01000155">
    <property type="protein sequence ID" value="OIQ96059.1"/>
    <property type="molecule type" value="Genomic_DNA"/>
</dbReference>
<feature type="transmembrane region" description="Helical" evidence="9">
    <location>
        <begin position="35"/>
        <end position="56"/>
    </location>
</feature>
<dbReference type="InterPro" id="IPR050681">
    <property type="entry name" value="CDF/SLC30A"/>
</dbReference>
<evidence type="ECO:0000313" key="12">
    <source>
        <dbReference type="EMBL" id="OIQ96059.1"/>
    </source>
</evidence>
<comment type="similarity">
    <text evidence="2">Belongs to the cation diffusion facilitator (CDF) transporter (TC 2.A.4) family. SLC30A subfamily.</text>
</comment>
<feature type="transmembrane region" description="Helical" evidence="9">
    <location>
        <begin position="68"/>
        <end position="90"/>
    </location>
</feature>
<dbReference type="PANTHER" id="PTHR11562">
    <property type="entry name" value="CATION EFFLUX PROTEIN/ ZINC TRANSPORTER"/>
    <property type="match status" value="1"/>
</dbReference>
<dbReference type="GO" id="GO:0005385">
    <property type="term" value="F:zinc ion transmembrane transporter activity"/>
    <property type="evidence" value="ECO:0007669"/>
    <property type="project" value="TreeGrafter"/>
</dbReference>
<dbReference type="Pfam" id="PF01545">
    <property type="entry name" value="Cation_efflux"/>
    <property type="match status" value="1"/>
</dbReference>
<evidence type="ECO:0000256" key="5">
    <source>
        <dbReference type="ARBA" id="ARBA00022989"/>
    </source>
</evidence>
<protein>
    <submittedName>
        <fullName evidence="12">Cadmium, cobalt and zinc/H(+)-K(+) antiporter</fullName>
    </submittedName>
</protein>